<gene>
    <name evidence="1" type="ORF">N5925_03370</name>
</gene>
<sequence>MISEQDKQKIFNGAYGVSRKGYKCKFVGLINGAHSYTHMFVYFNTKGLIFNTEHLNEDFKYHTEFESPEDVVGLWEDKPEPFDLNKALNGEPVMLRNGLKAYVKYVMPPEYKGPYPLSGYILNNKSSDFADRVSWSLEGNFSKYAEHPTHDIISMWKEPHSEPESVKSIRNLPASLTKPQDGMYYLNECGVYPSAYGKEMDINIFNQRVYFASEQDGRDWFNAMKNTHK</sequence>
<comment type="caution">
    <text evidence="1">The sequence shown here is derived from an EMBL/GenBank/DDBJ whole genome shotgun (WGS) entry which is preliminary data.</text>
</comment>
<organism evidence="1 2">
    <name type="scientific">Glaesserella parasuis</name>
    <name type="common">Haemophilus parasuis</name>
    <dbReference type="NCBI Taxonomy" id="738"/>
    <lineage>
        <taxon>Bacteria</taxon>
        <taxon>Pseudomonadati</taxon>
        <taxon>Pseudomonadota</taxon>
        <taxon>Gammaproteobacteria</taxon>
        <taxon>Pasteurellales</taxon>
        <taxon>Pasteurellaceae</taxon>
        <taxon>Glaesserella</taxon>
    </lineage>
</organism>
<evidence type="ECO:0000313" key="1">
    <source>
        <dbReference type="EMBL" id="MDD2167661.1"/>
    </source>
</evidence>
<evidence type="ECO:0000313" key="2">
    <source>
        <dbReference type="Proteomes" id="UP001148834"/>
    </source>
</evidence>
<name>A0A6M8T0G1_GLAPU</name>
<dbReference type="Proteomes" id="UP001148834">
    <property type="component" value="Unassembled WGS sequence"/>
</dbReference>
<proteinExistence type="predicted"/>
<dbReference type="RefSeq" id="WP_075606024.1">
    <property type="nucleotide sequence ID" value="NZ_CP054198.1"/>
</dbReference>
<dbReference type="AlphaFoldDB" id="A0A6M8T0G1"/>
<accession>A0A6M8T0G1</accession>
<reference evidence="1" key="1">
    <citation type="submission" date="2022-09" db="EMBL/GenBank/DDBJ databases">
        <title>Molecular characterization of Glaesserella parasuis strains circulating in commercial swine farms using whole-genome sequencing.</title>
        <authorList>
            <person name="Mugabi R."/>
            <person name="Clavijo M."/>
            <person name="Li G."/>
        </authorList>
    </citation>
    <scope>NUCLEOTIDE SEQUENCE</scope>
    <source>
        <strain evidence="1">0435-53</strain>
    </source>
</reference>
<protein>
    <submittedName>
        <fullName evidence="1">Uncharacterized protein</fullName>
    </submittedName>
</protein>
<dbReference type="EMBL" id="JAODIR010000011">
    <property type="protein sequence ID" value="MDD2167661.1"/>
    <property type="molecule type" value="Genomic_DNA"/>
</dbReference>